<dbReference type="InterPro" id="IPR050672">
    <property type="entry name" value="FBXO45-Fsn/SPSB_families"/>
</dbReference>
<dbReference type="Gene3D" id="2.60.120.920">
    <property type="match status" value="1"/>
</dbReference>
<dbReference type="InterPro" id="IPR003877">
    <property type="entry name" value="SPRY_dom"/>
</dbReference>
<dbReference type="PANTHER" id="PTHR12245:SF5">
    <property type="entry name" value="SPRY DOMAIN-CONTAINING SOCS BOX PROTEIN 3"/>
    <property type="match status" value="1"/>
</dbReference>
<dbReference type="InterPro" id="IPR013320">
    <property type="entry name" value="ConA-like_dom_sf"/>
</dbReference>
<dbReference type="PROSITE" id="PS50188">
    <property type="entry name" value="B302_SPRY"/>
    <property type="match status" value="1"/>
</dbReference>
<dbReference type="AlphaFoldDB" id="A0A418B1L5"/>
<sequence>MNLQPDTTYSLRAVLPPDEYTVAVDFDTACESLLELDPSSMGANLELLNHNMSVRNRVNKKWHAVRASVSYTSGVHTWDVRIDKCVSKNIFVGICTADASMENYVGSDAWCVLPWNEHATTAESCAFRGWGFLANKAVWHNKSKLQTYGDIFKQGDVVTVTLNLDRGTLSFARNGDSFGVGVEHLPSHEAAYYPAISMYNKDDQVTFLPHEAAMASKAAKSGVASVMRMVRDVQRLHALWDNSSQPPLHDNDVYSAWVQWTLGQLVYVTGAQGEILAVDVSDKACAPFGLSPGDVVFTTKGIKSNGGEFAWLMKLECRHDILNAFANEPGNPEKVPGKSTLDCLCRVGIIHASNRMMQHVLPVLVSSSGLHLVPRARHSCVVGTKFVRDLIKKSATLTMPSATDDLDEDPMDLAKFKLTLPVTYVAKFQIGPSPCVSYYVHHLDRVYHTGNREALRL</sequence>
<evidence type="ECO:0000313" key="2">
    <source>
        <dbReference type="EMBL" id="RHY31910.1"/>
    </source>
</evidence>
<name>A0A418B1L5_9STRA</name>
<dbReference type="PANTHER" id="PTHR12245">
    <property type="entry name" value="SPRY DOMAIN CONTAINING SOCS BOX PROTEIN"/>
    <property type="match status" value="1"/>
</dbReference>
<dbReference type="InterPro" id="IPR001870">
    <property type="entry name" value="B30.2/SPRY"/>
</dbReference>
<feature type="domain" description="B30.2/SPRY" evidence="1">
    <location>
        <begin position="14"/>
        <end position="214"/>
    </location>
</feature>
<protein>
    <recommendedName>
        <fullName evidence="1">B30.2/SPRY domain-containing protein</fullName>
    </recommendedName>
</protein>
<dbReference type="Pfam" id="PF00622">
    <property type="entry name" value="SPRY"/>
    <property type="match status" value="1"/>
</dbReference>
<dbReference type="SMART" id="SM00449">
    <property type="entry name" value="SPRY"/>
    <property type="match status" value="1"/>
</dbReference>
<organism evidence="2 3">
    <name type="scientific">Aphanomyces invadans</name>
    <dbReference type="NCBI Taxonomy" id="157072"/>
    <lineage>
        <taxon>Eukaryota</taxon>
        <taxon>Sar</taxon>
        <taxon>Stramenopiles</taxon>
        <taxon>Oomycota</taxon>
        <taxon>Saprolegniomycetes</taxon>
        <taxon>Saprolegniales</taxon>
        <taxon>Verrucalvaceae</taxon>
        <taxon>Aphanomyces</taxon>
    </lineage>
</organism>
<gene>
    <name evidence="2" type="ORF">DYB32_003039</name>
</gene>
<dbReference type="Proteomes" id="UP000285060">
    <property type="component" value="Unassembled WGS sequence"/>
</dbReference>
<keyword evidence="3" id="KW-1185">Reference proteome</keyword>
<dbReference type="VEuPathDB" id="FungiDB:H310_03478"/>
<dbReference type="EMBL" id="QUSY01000174">
    <property type="protein sequence ID" value="RHY31910.1"/>
    <property type="molecule type" value="Genomic_DNA"/>
</dbReference>
<dbReference type="InterPro" id="IPR043136">
    <property type="entry name" value="B30.2/SPRY_sf"/>
</dbReference>
<dbReference type="CDD" id="cd11709">
    <property type="entry name" value="SPRY"/>
    <property type="match status" value="1"/>
</dbReference>
<dbReference type="SUPFAM" id="SSF49899">
    <property type="entry name" value="Concanavalin A-like lectins/glucanases"/>
    <property type="match status" value="1"/>
</dbReference>
<comment type="caution">
    <text evidence="2">The sequence shown here is derived from an EMBL/GenBank/DDBJ whole genome shotgun (WGS) entry which is preliminary data.</text>
</comment>
<reference evidence="2 3" key="1">
    <citation type="submission" date="2018-08" db="EMBL/GenBank/DDBJ databases">
        <title>Aphanomyces genome sequencing and annotation.</title>
        <authorList>
            <person name="Minardi D."/>
            <person name="Oidtmann B."/>
            <person name="Van Der Giezen M."/>
            <person name="Studholme D.J."/>
        </authorList>
    </citation>
    <scope>NUCLEOTIDE SEQUENCE [LARGE SCALE GENOMIC DNA]</scope>
    <source>
        <strain evidence="2 3">NJM0002</strain>
    </source>
</reference>
<evidence type="ECO:0000313" key="3">
    <source>
        <dbReference type="Proteomes" id="UP000285060"/>
    </source>
</evidence>
<accession>A0A418B1L5</accession>
<evidence type="ECO:0000259" key="1">
    <source>
        <dbReference type="PROSITE" id="PS50188"/>
    </source>
</evidence>
<proteinExistence type="predicted"/>